<reference evidence="1 2" key="1">
    <citation type="submission" date="2024-10" db="EMBL/GenBank/DDBJ databases">
        <title>The Natural Products Discovery Center: Release of the First 8490 Sequenced Strains for Exploring Actinobacteria Biosynthetic Diversity.</title>
        <authorList>
            <person name="Kalkreuter E."/>
            <person name="Kautsar S.A."/>
            <person name="Yang D."/>
            <person name="Bader C.D."/>
            <person name="Teijaro C.N."/>
            <person name="Fluegel L."/>
            <person name="Davis C.M."/>
            <person name="Simpson J.R."/>
            <person name="Lauterbach L."/>
            <person name="Steele A.D."/>
            <person name="Gui C."/>
            <person name="Meng S."/>
            <person name="Li G."/>
            <person name="Viehrig K."/>
            <person name="Ye F."/>
            <person name="Su P."/>
            <person name="Kiefer A.F."/>
            <person name="Nichols A."/>
            <person name="Cepeda A.J."/>
            <person name="Yan W."/>
            <person name="Fan B."/>
            <person name="Jiang Y."/>
            <person name="Adhikari A."/>
            <person name="Zheng C.-J."/>
            <person name="Schuster L."/>
            <person name="Cowan T.M."/>
            <person name="Smanski M.J."/>
            <person name="Chevrette M.G."/>
            <person name="De Carvalho L.P.S."/>
            <person name="Shen B."/>
        </authorList>
    </citation>
    <scope>NUCLEOTIDE SEQUENCE [LARGE SCALE GENOMIC DNA]</scope>
    <source>
        <strain evidence="1 2">NPDC019481</strain>
    </source>
</reference>
<comment type="caution">
    <text evidence="1">The sequence shown here is derived from an EMBL/GenBank/DDBJ whole genome shotgun (WGS) entry which is preliminary data.</text>
</comment>
<dbReference type="Proteomes" id="UP001611580">
    <property type="component" value="Unassembled WGS sequence"/>
</dbReference>
<gene>
    <name evidence="1" type="ORF">ACH47X_16675</name>
</gene>
<dbReference type="RefSeq" id="WP_397405686.1">
    <property type="nucleotide sequence ID" value="NZ_JBIRYI010000010.1"/>
</dbReference>
<dbReference type="EMBL" id="JBIRYI010000010">
    <property type="protein sequence ID" value="MFI2488544.1"/>
    <property type="molecule type" value="Genomic_DNA"/>
</dbReference>
<organism evidence="1 2">
    <name type="scientific">Promicromonospora kroppenstedtii</name>
    <dbReference type="NCBI Taxonomy" id="440482"/>
    <lineage>
        <taxon>Bacteria</taxon>
        <taxon>Bacillati</taxon>
        <taxon>Actinomycetota</taxon>
        <taxon>Actinomycetes</taxon>
        <taxon>Micrococcales</taxon>
        <taxon>Promicromonosporaceae</taxon>
        <taxon>Promicromonospora</taxon>
    </lineage>
</organism>
<sequence length="42" mass="4406">MHRLLREFAWEISLDDDGEAGRADMPVNLPLTVPGGAGGGLA</sequence>
<proteinExistence type="predicted"/>
<keyword evidence="2" id="KW-1185">Reference proteome</keyword>
<evidence type="ECO:0000313" key="2">
    <source>
        <dbReference type="Proteomes" id="UP001611580"/>
    </source>
</evidence>
<evidence type="ECO:0000313" key="1">
    <source>
        <dbReference type="EMBL" id="MFI2488544.1"/>
    </source>
</evidence>
<name>A0ABW7XLZ3_9MICO</name>
<accession>A0ABW7XLZ3</accession>
<protein>
    <submittedName>
        <fullName evidence="1">Uncharacterized protein</fullName>
    </submittedName>
</protein>